<proteinExistence type="predicted"/>
<organism evidence="1 2">
    <name type="scientific">Mariniphaga anaerophila</name>
    <dbReference type="NCBI Taxonomy" id="1484053"/>
    <lineage>
        <taxon>Bacteria</taxon>
        <taxon>Pseudomonadati</taxon>
        <taxon>Bacteroidota</taxon>
        <taxon>Bacteroidia</taxon>
        <taxon>Marinilabiliales</taxon>
        <taxon>Prolixibacteraceae</taxon>
        <taxon>Mariniphaga</taxon>
    </lineage>
</organism>
<dbReference type="RefSeq" id="WP_073003526.1">
    <property type="nucleotide sequence ID" value="NZ_FQUM01000017.1"/>
</dbReference>
<protein>
    <submittedName>
        <fullName evidence="1">Uncharacterized protein</fullName>
    </submittedName>
</protein>
<dbReference type="AlphaFoldDB" id="A0A1M5G618"/>
<accession>A0A1M5G618</accession>
<evidence type="ECO:0000313" key="2">
    <source>
        <dbReference type="Proteomes" id="UP000184164"/>
    </source>
</evidence>
<dbReference type="EMBL" id="FQUM01000017">
    <property type="protein sequence ID" value="SHF99104.1"/>
    <property type="molecule type" value="Genomic_DNA"/>
</dbReference>
<gene>
    <name evidence="1" type="ORF">SAMN05444274_11722</name>
</gene>
<keyword evidence="2" id="KW-1185">Reference proteome</keyword>
<dbReference type="OrthoDB" id="1122909at2"/>
<evidence type="ECO:0000313" key="1">
    <source>
        <dbReference type="EMBL" id="SHF99104.1"/>
    </source>
</evidence>
<reference evidence="1 2" key="1">
    <citation type="submission" date="2016-11" db="EMBL/GenBank/DDBJ databases">
        <authorList>
            <person name="Jaros S."/>
            <person name="Januszkiewicz K."/>
            <person name="Wedrychowicz H."/>
        </authorList>
    </citation>
    <scope>NUCLEOTIDE SEQUENCE [LARGE SCALE GENOMIC DNA]</scope>
    <source>
        <strain evidence="1 2">DSM 26910</strain>
    </source>
</reference>
<name>A0A1M5G618_9BACT</name>
<sequence>MTIFLNRLFRGRNSQWRIVLVLIFISLSLWGNAQDLIILRDGKRIQCTITKVDNDVIHYTFMKGDRELSSYVAMSDVKSYDKKVSDDVTPAFRDSLPASETTTVFVDTTRYVKETQRWINMITYSQRLGVNATGWSVQYYGYHFRSSLRWYIPIVFGIESMTIDQEYFDRSGYQYLNMNYFNAGISPFYKLNDVFYLNLGAQIIFGEEELQDYRGQESDRSFFGIAPSQGIYFIPKSKFGVTVGISAYEKLMTSKVYKSDIGLKFELGIKF</sequence>
<dbReference type="Proteomes" id="UP000184164">
    <property type="component" value="Unassembled WGS sequence"/>
</dbReference>